<feature type="domain" description="Glycosyltransferase subfamily 4-like N-terminal" evidence="2">
    <location>
        <begin position="45"/>
        <end position="200"/>
    </location>
</feature>
<dbReference type="Gene3D" id="3.40.50.2000">
    <property type="entry name" value="Glycogen Phosphorylase B"/>
    <property type="match status" value="2"/>
</dbReference>
<proteinExistence type="predicted"/>
<sequence length="451" mass="49711">MTSDLGHERSPRQPVQQDEPFRGGSRLRVLMLGRRFWPLVGNDSANYLVKLATGLSRIGMHVEVVTPKSASSWTQQFQLHDIRVHRPVMTPKGDWTASRYTRQLTQWLRSQADSFDVIFADSIREEAIAAVEACRGKRCKVILRLGNECGLSDADWWKHNRASKRCEAIGRMADAIIVKSPKDQRALLGCQYDAKKIHRVAISFPAGNDYSANQRSQARQTLASVNSDLTTSPTTPVVLCHARMNTTSGIDQLVQAARLLISRDPDTRVWMIGDGPERDRIFTTLRGDGVRANIAMPGSFSSLDDVFAAGNLYVQTGNDGLDYFLPQAIAAELPIVAADIENIRNAVAPSAISEPNDSVTSLSDLIHWYDPAKESSLRKTIQLVMADMNEAAEKARRLRMGLLRWQPDSQALDQYAALIRSLVGSHRGNDASVAEKQTSVPTSQSSSGTGG</sequence>
<dbReference type="PANTHER" id="PTHR45947">
    <property type="entry name" value="SULFOQUINOVOSYL TRANSFERASE SQD2"/>
    <property type="match status" value="1"/>
</dbReference>
<evidence type="ECO:0000313" key="4">
    <source>
        <dbReference type="Proteomes" id="UP000316598"/>
    </source>
</evidence>
<accession>A0A5C5WLN7</accession>
<dbReference type="OrthoDB" id="232381at2"/>
<gene>
    <name evidence="3" type="ORF">Pla22_34350</name>
</gene>
<dbReference type="SUPFAM" id="SSF53756">
    <property type="entry name" value="UDP-Glycosyltransferase/glycogen phosphorylase"/>
    <property type="match status" value="1"/>
</dbReference>
<keyword evidence="4" id="KW-1185">Reference proteome</keyword>
<organism evidence="3 4">
    <name type="scientific">Rubripirellula amarantea</name>
    <dbReference type="NCBI Taxonomy" id="2527999"/>
    <lineage>
        <taxon>Bacteria</taxon>
        <taxon>Pseudomonadati</taxon>
        <taxon>Planctomycetota</taxon>
        <taxon>Planctomycetia</taxon>
        <taxon>Pirellulales</taxon>
        <taxon>Pirellulaceae</taxon>
        <taxon>Rubripirellula</taxon>
    </lineage>
</organism>
<dbReference type="InterPro" id="IPR050194">
    <property type="entry name" value="Glycosyltransferase_grp1"/>
</dbReference>
<feature type="region of interest" description="Disordered" evidence="1">
    <location>
        <begin position="429"/>
        <end position="451"/>
    </location>
</feature>
<dbReference type="GO" id="GO:0016757">
    <property type="term" value="F:glycosyltransferase activity"/>
    <property type="evidence" value="ECO:0007669"/>
    <property type="project" value="TreeGrafter"/>
</dbReference>
<dbReference type="EMBL" id="SJPI01000002">
    <property type="protein sequence ID" value="TWT50692.1"/>
    <property type="molecule type" value="Genomic_DNA"/>
</dbReference>
<dbReference type="PANTHER" id="PTHR45947:SF3">
    <property type="entry name" value="SULFOQUINOVOSYL TRANSFERASE SQD2"/>
    <property type="match status" value="1"/>
</dbReference>
<feature type="compositionally biased region" description="Polar residues" evidence="1">
    <location>
        <begin position="435"/>
        <end position="451"/>
    </location>
</feature>
<dbReference type="Pfam" id="PF13692">
    <property type="entry name" value="Glyco_trans_1_4"/>
    <property type="match status" value="1"/>
</dbReference>
<comment type="caution">
    <text evidence="3">The sequence shown here is derived from an EMBL/GenBank/DDBJ whole genome shotgun (WGS) entry which is preliminary data.</text>
</comment>
<protein>
    <submittedName>
        <fullName evidence="3">Glycosyl transferases group 1</fullName>
    </submittedName>
</protein>
<dbReference type="Proteomes" id="UP000316598">
    <property type="component" value="Unassembled WGS sequence"/>
</dbReference>
<dbReference type="CDD" id="cd03801">
    <property type="entry name" value="GT4_PimA-like"/>
    <property type="match status" value="1"/>
</dbReference>
<reference evidence="3 4" key="1">
    <citation type="submission" date="2019-02" db="EMBL/GenBank/DDBJ databases">
        <title>Deep-cultivation of Planctomycetes and their phenomic and genomic characterization uncovers novel biology.</title>
        <authorList>
            <person name="Wiegand S."/>
            <person name="Jogler M."/>
            <person name="Boedeker C."/>
            <person name="Pinto D."/>
            <person name="Vollmers J."/>
            <person name="Rivas-Marin E."/>
            <person name="Kohn T."/>
            <person name="Peeters S.H."/>
            <person name="Heuer A."/>
            <person name="Rast P."/>
            <person name="Oberbeckmann S."/>
            <person name="Bunk B."/>
            <person name="Jeske O."/>
            <person name="Meyerdierks A."/>
            <person name="Storesund J.E."/>
            <person name="Kallscheuer N."/>
            <person name="Luecker S."/>
            <person name="Lage O.M."/>
            <person name="Pohl T."/>
            <person name="Merkel B.J."/>
            <person name="Hornburger P."/>
            <person name="Mueller R.-W."/>
            <person name="Bruemmer F."/>
            <person name="Labrenz M."/>
            <person name="Spormann A.M."/>
            <person name="Op Den Camp H."/>
            <person name="Overmann J."/>
            <person name="Amann R."/>
            <person name="Jetten M.S.M."/>
            <person name="Mascher T."/>
            <person name="Medema M.H."/>
            <person name="Devos D.P."/>
            <person name="Kaster A.-K."/>
            <person name="Ovreas L."/>
            <person name="Rohde M."/>
            <person name="Galperin M.Y."/>
            <person name="Jogler C."/>
        </authorList>
    </citation>
    <scope>NUCLEOTIDE SEQUENCE [LARGE SCALE GENOMIC DNA]</scope>
    <source>
        <strain evidence="3 4">Pla22</strain>
    </source>
</reference>
<evidence type="ECO:0000313" key="3">
    <source>
        <dbReference type="EMBL" id="TWT50692.1"/>
    </source>
</evidence>
<keyword evidence="3" id="KW-0808">Transferase</keyword>
<dbReference type="AlphaFoldDB" id="A0A5C5WLN7"/>
<dbReference type="Pfam" id="PF13579">
    <property type="entry name" value="Glyco_trans_4_4"/>
    <property type="match status" value="1"/>
</dbReference>
<feature type="region of interest" description="Disordered" evidence="1">
    <location>
        <begin position="1"/>
        <end position="20"/>
    </location>
</feature>
<feature type="compositionally biased region" description="Basic and acidic residues" evidence="1">
    <location>
        <begin position="1"/>
        <end position="11"/>
    </location>
</feature>
<name>A0A5C5WLN7_9BACT</name>
<evidence type="ECO:0000259" key="2">
    <source>
        <dbReference type="Pfam" id="PF13579"/>
    </source>
</evidence>
<dbReference type="InterPro" id="IPR028098">
    <property type="entry name" value="Glyco_trans_4-like_N"/>
</dbReference>
<dbReference type="RefSeq" id="WP_146515877.1">
    <property type="nucleotide sequence ID" value="NZ_SJPI01000002.1"/>
</dbReference>
<evidence type="ECO:0000256" key="1">
    <source>
        <dbReference type="SAM" id="MobiDB-lite"/>
    </source>
</evidence>